<dbReference type="STRING" id="402676.B6JYI4"/>
<dbReference type="OrthoDB" id="203678at2759"/>
<gene>
    <name evidence="3" type="primary">vps51</name>
    <name evidence="2" type="ORF">SJAG_01645</name>
</gene>
<dbReference type="JaponicusDB" id="SJAG_01645">
    <property type="gene designation" value="vps51"/>
</dbReference>
<reference evidence="2 4" key="1">
    <citation type="journal article" date="2011" name="Science">
        <title>Comparative functional genomics of the fission yeasts.</title>
        <authorList>
            <person name="Rhind N."/>
            <person name="Chen Z."/>
            <person name="Yassour M."/>
            <person name="Thompson D.A."/>
            <person name="Haas B.J."/>
            <person name="Habib N."/>
            <person name="Wapinski I."/>
            <person name="Roy S."/>
            <person name="Lin M.F."/>
            <person name="Heiman D.I."/>
            <person name="Young S.K."/>
            <person name="Furuya K."/>
            <person name="Guo Y."/>
            <person name="Pidoux A."/>
            <person name="Chen H.M."/>
            <person name="Robbertse B."/>
            <person name="Goldberg J.M."/>
            <person name="Aoki K."/>
            <person name="Bayne E.H."/>
            <person name="Berlin A.M."/>
            <person name="Desjardins C.A."/>
            <person name="Dobbs E."/>
            <person name="Dukaj L."/>
            <person name="Fan L."/>
            <person name="FitzGerald M.G."/>
            <person name="French C."/>
            <person name="Gujja S."/>
            <person name="Hansen K."/>
            <person name="Keifenheim D."/>
            <person name="Levin J.Z."/>
            <person name="Mosher R.A."/>
            <person name="Mueller C.A."/>
            <person name="Pfiffner J."/>
            <person name="Priest M."/>
            <person name="Russ C."/>
            <person name="Smialowska A."/>
            <person name="Swoboda P."/>
            <person name="Sykes S.M."/>
            <person name="Vaughn M."/>
            <person name="Vengrova S."/>
            <person name="Yoder R."/>
            <person name="Zeng Q."/>
            <person name="Allshire R."/>
            <person name="Baulcombe D."/>
            <person name="Birren B.W."/>
            <person name="Brown W."/>
            <person name="Ekwall K."/>
            <person name="Kellis M."/>
            <person name="Leatherwood J."/>
            <person name="Levin H."/>
            <person name="Margalit H."/>
            <person name="Martienssen R."/>
            <person name="Nieduszynski C.A."/>
            <person name="Spatafora J.W."/>
            <person name="Friedman N."/>
            <person name="Dalgaard J.Z."/>
            <person name="Baumann P."/>
            <person name="Niki H."/>
            <person name="Regev A."/>
            <person name="Nusbaum C."/>
        </authorList>
    </citation>
    <scope>NUCLEOTIDE SEQUENCE [LARGE SCALE GENOMIC DNA]</scope>
    <source>
        <strain evidence="4">yFS275 / FY16936</strain>
    </source>
</reference>
<dbReference type="OMA" id="VYNHYTH"/>
<dbReference type="eggNOG" id="KOG2346">
    <property type="taxonomic scope" value="Eukaryota"/>
</dbReference>
<feature type="compositionally biased region" description="Polar residues" evidence="1">
    <location>
        <begin position="38"/>
        <end position="49"/>
    </location>
</feature>
<dbReference type="HOGENOM" id="CLU_140523_0_0_1"/>
<organism evidence="2 4">
    <name type="scientific">Schizosaccharomyces japonicus (strain yFS275 / FY16936)</name>
    <name type="common">Fission yeast</name>
    <dbReference type="NCBI Taxonomy" id="402676"/>
    <lineage>
        <taxon>Eukaryota</taxon>
        <taxon>Fungi</taxon>
        <taxon>Dikarya</taxon>
        <taxon>Ascomycota</taxon>
        <taxon>Taphrinomycotina</taxon>
        <taxon>Schizosaccharomycetes</taxon>
        <taxon>Schizosaccharomycetales</taxon>
        <taxon>Schizosaccharomycetaceae</taxon>
        <taxon>Schizosaccharomyces</taxon>
    </lineage>
</organism>
<dbReference type="Proteomes" id="UP000001744">
    <property type="component" value="Unassembled WGS sequence"/>
</dbReference>
<feature type="compositionally biased region" description="Basic and acidic residues" evidence="1">
    <location>
        <begin position="9"/>
        <end position="26"/>
    </location>
</feature>
<feature type="region of interest" description="Disordered" evidence="1">
    <location>
        <begin position="121"/>
        <end position="151"/>
    </location>
</feature>
<dbReference type="RefSeq" id="XP_002172895.1">
    <property type="nucleotide sequence ID" value="XM_002172859.1"/>
</dbReference>
<dbReference type="EMBL" id="KE651168">
    <property type="protein sequence ID" value="EEB06602.1"/>
    <property type="molecule type" value="Genomic_DNA"/>
</dbReference>
<name>B6JYI4_SCHJY</name>
<sequence length="151" mass="16916">MSNARRKALRDFYRLPPLEERQDESSRSSSSHPEDSSADTAETDLSQFTEFSNTEFDAEAYVKKIAETASPKELFDTERSLSSAIRQLSGDHKSLVYNHYTHLLRASRAIEQGPRPFKQLCSEVSDLLPEDKDPGSSGSVSVKEKESSQSL</sequence>
<evidence type="ECO:0000256" key="1">
    <source>
        <dbReference type="SAM" id="MobiDB-lite"/>
    </source>
</evidence>
<dbReference type="AlphaFoldDB" id="B6JYI4"/>
<dbReference type="GeneID" id="7052335"/>
<accession>B6JYI4</accession>
<feature type="region of interest" description="Disordered" evidence="1">
    <location>
        <begin position="1"/>
        <end position="49"/>
    </location>
</feature>
<evidence type="ECO:0000313" key="2">
    <source>
        <dbReference type="EMBL" id="EEB06602.1"/>
    </source>
</evidence>
<dbReference type="Pfam" id="PF08700">
    <property type="entry name" value="VPS51_Exo84_N"/>
    <property type="match status" value="1"/>
</dbReference>
<protein>
    <submittedName>
        <fullName evidence="2">GARP complex subunit Vps51</fullName>
    </submittedName>
</protein>
<evidence type="ECO:0000313" key="4">
    <source>
        <dbReference type="Proteomes" id="UP000001744"/>
    </source>
</evidence>
<feature type="compositionally biased region" description="Basic and acidic residues" evidence="1">
    <location>
        <begin position="142"/>
        <end position="151"/>
    </location>
</feature>
<keyword evidence="4" id="KW-1185">Reference proteome</keyword>
<dbReference type="VEuPathDB" id="FungiDB:SJAG_01645"/>
<evidence type="ECO:0000313" key="3">
    <source>
        <dbReference type="JaponicusDB" id="SJAG_01645"/>
    </source>
</evidence>
<proteinExistence type="predicted"/>